<evidence type="ECO:0000256" key="6">
    <source>
        <dbReference type="PIRSR" id="PIRSR602129-50"/>
    </source>
</evidence>
<dbReference type="InterPro" id="IPR021115">
    <property type="entry name" value="Pyridoxal-P_BS"/>
</dbReference>
<comment type="similarity">
    <text evidence="2 7">Belongs to the group II decarboxylase family.</text>
</comment>
<comment type="cofactor">
    <cofactor evidence="1 6 7">
        <name>pyridoxal 5'-phosphate</name>
        <dbReference type="ChEBI" id="CHEBI:597326"/>
    </cofactor>
</comment>
<feature type="modified residue" description="N6-(pyridoxal phosphate)lysine" evidence="6">
    <location>
        <position position="317"/>
    </location>
</feature>
<dbReference type="GO" id="GO:0005737">
    <property type="term" value="C:cytoplasm"/>
    <property type="evidence" value="ECO:0007669"/>
    <property type="project" value="TreeGrafter"/>
</dbReference>
<dbReference type="Proteomes" id="UP001152087">
    <property type="component" value="Unassembled WGS sequence"/>
</dbReference>
<dbReference type="PANTHER" id="PTHR11999">
    <property type="entry name" value="GROUP II PYRIDOXAL-5-PHOSPHATE DECARBOXYLASE"/>
    <property type="match status" value="1"/>
</dbReference>
<dbReference type="InterPro" id="IPR010977">
    <property type="entry name" value="Aromatic_deC"/>
</dbReference>
<proteinExistence type="inferred from homology"/>
<evidence type="ECO:0000256" key="7">
    <source>
        <dbReference type="RuleBase" id="RU000382"/>
    </source>
</evidence>
<keyword evidence="5 7" id="KW-0456">Lyase</keyword>
<dbReference type="PANTHER" id="PTHR11999:SF70">
    <property type="entry name" value="MIP05841P"/>
    <property type="match status" value="1"/>
</dbReference>
<keyword evidence="9" id="KW-1185">Reference proteome</keyword>
<evidence type="ECO:0000256" key="3">
    <source>
        <dbReference type="ARBA" id="ARBA00022793"/>
    </source>
</evidence>
<evidence type="ECO:0008006" key="10">
    <source>
        <dbReference type="Google" id="ProtNLM"/>
    </source>
</evidence>
<dbReference type="OrthoDB" id="639767at2759"/>
<reference evidence="8" key="1">
    <citation type="submission" date="2022-09" db="EMBL/GenBank/DDBJ databases">
        <title>Fusarium specimens isolated from Avocado Roots.</title>
        <authorList>
            <person name="Stajich J."/>
            <person name="Roper C."/>
            <person name="Heimlech-Rivalta G."/>
        </authorList>
    </citation>
    <scope>NUCLEOTIDE SEQUENCE</scope>
    <source>
        <strain evidence="8">A02</strain>
    </source>
</reference>
<dbReference type="Gene3D" id="3.90.1150.10">
    <property type="entry name" value="Aspartate Aminotransferase, domain 1"/>
    <property type="match status" value="1"/>
</dbReference>
<dbReference type="InterPro" id="IPR002129">
    <property type="entry name" value="PyrdxlP-dep_de-COase"/>
</dbReference>
<dbReference type="GO" id="GO:0016831">
    <property type="term" value="F:carboxy-lyase activity"/>
    <property type="evidence" value="ECO:0007669"/>
    <property type="project" value="UniProtKB-KW"/>
</dbReference>
<accession>A0A9W8QXD1</accession>
<organism evidence="8 9">
    <name type="scientific">Fusarium falciforme</name>
    <dbReference type="NCBI Taxonomy" id="195108"/>
    <lineage>
        <taxon>Eukaryota</taxon>
        <taxon>Fungi</taxon>
        <taxon>Dikarya</taxon>
        <taxon>Ascomycota</taxon>
        <taxon>Pezizomycotina</taxon>
        <taxon>Sordariomycetes</taxon>
        <taxon>Hypocreomycetidae</taxon>
        <taxon>Hypocreales</taxon>
        <taxon>Nectriaceae</taxon>
        <taxon>Fusarium</taxon>
        <taxon>Fusarium solani species complex</taxon>
    </lineage>
</organism>
<name>A0A9W8QXD1_9HYPO</name>
<dbReference type="GO" id="GO:0030170">
    <property type="term" value="F:pyridoxal phosphate binding"/>
    <property type="evidence" value="ECO:0007669"/>
    <property type="project" value="InterPro"/>
</dbReference>
<evidence type="ECO:0000256" key="2">
    <source>
        <dbReference type="ARBA" id="ARBA00009533"/>
    </source>
</evidence>
<dbReference type="PRINTS" id="PR00800">
    <property type="entry name" value="YHDCRBOXLASE"/>
</dbReference>
<dbReference type="PROSITE" id="PS00392">
    <property type="entry name" value="DDC_GAD_HDC_YDC"/>
    <property type="match status" value="1"/>
</dbReference>
<dbReference type="GO" id="GO:0019752">
    <property type="term" value="P:carboxylic acid metabolic process"/>
    <property type="evidence" value="ECO:0007669"/>
    <property type="project" value="InterPro"/>
</dbReference>
<keyword evidence="3" id="KW-0210">Decarboxylase</keyword>
<dbReference type="InterPro" id="IPR015422">
    <property type="entry name" value="PyrdxlP-dep_Trfase_small"/>
</dbReference>
<dbReference type="Gene3D" id="1.20.1340.10">
    <property type="entry name" value="dopa decarboxylase, N-terminal domain"/>
    <property type="match status" value="1"/>
</dbReference>
<dbReference type="InterPro" id="IPR015421">
    <property type="entry name" value="PyrdxlP-dep_Trfase_major"/>
</dbReference>
<dbReference type="EMBL" id="JAOQAV010000048">
    <property type="protein sequence ID" value="KAJ4180460.1"/>
    <property type="molecule type" value="Genomic_DNA"/>
</dbReference>
<evidence type="ECO:0000313" key="9">
    <source>
        <dbReference type="Proteomes" id="UP001152087"/>
    </source>
</evidence>
<dbReference type="InterPro" id="IPR015424">
    <property type="entry name" value="PyrdxlP-dep_Trfase"/>
</dbReference>
<dbReference type="SUPFAM" id="SSF53383">
    <property type="entry name" value="PLP-dependent transferases"/>
    <property type="match status" value="1"/>
</dbReference>
<protein>
    <recommendedName>
        <fullName evidence="10">Aromatic-L-amino-acid decarboxylase</fullName>
    </recommendedName>
</protein>
<gene>
    <name evidence="8" type="ORF">NW755_011757</name>
</gene>
<dbReference type="Pfam" id="PF00282">
    <property type="entry name" value="Pyridoxal_deC"/>
    <property type="match status" value="1"/>
</dbReference>
<comment type="caution">
    <text evidence="8">The sequence shown here is derived from an EMBL/GenBank/DDBJ whole genome shotgun (WGS) entry which is preliminary data.</text>
</comment>
<evidence type="ECO:0000256" key="5">
    <source>
        <dbReference type="ARBA" id="ARBA00023239"/>
    </source>
</evidence>
<evidence type="ECO:0000313" key="8">
    <source>
        <dbReference type="EMBL" id="KAJ4180460.1"/>
    </source>
</evidence>
<evidence type="ECO:0000256" key="1">
    <source>
        <dbReference type="ARBA" id="ARBA00001933"/>
    </source>
</evidence>
<sequence>MNTDEFRTRAKEAIDQIADYYESVPSRPVVSTVEPNYLAPLLPTSAPLDPEPWHDITADIQSKIMPGITHWSSPGFMAFFCCTSSYPSAIAEMWSTAFNGAHFNWVCSPAVTELEVIVMDWLAKLIGLPECFLSKGPTNGGCVIHGSASEAILTVMVGARDKFLTAKTAHLSDDDPDAKEDELWRLRSRLVVLGSAGTHSSTKKAAQILGVRFIAVPVDEENGFAMQASDLALVLDGLASRGLEPFFITATLGTIEVCAVDDFPGIVNVLTPRMNTPNEIWVHVDAAYAGSALVLDENKAIAAPFENFHSFNFNPQKWLLTTFDCSALWVRNRSHLIKSSLSVKPPYLQDQLSDDDRTVDYRDWQIPLARRFRSLMLWFVMRAYGVRGLQAHVRQGILLGESLEAKLRSRPDLFSIMTPSHFGLLTLRVCAGGNEQLNNSLTEALCEKINSGGQFFLTGTTINSRFAIRICTSGASASEEHIKELFDVFVGEAESIMKGGEILQQL</sequence>
<evidence type="ECO:0000256" key="4">
    <source>
        <dbReference type="ARBA" id="ARBA00022898"/>
    </source>
</evidence>
<dbReference type="GO" id="GO:0006520">
    <property type="term" value="P:amino acid metabolic process"/>
    <property type="evidence" value="ECO:0007669"/>
    <property type="project" value="InterPro"/>
</dbReference>
<dbReference type="AlphaFoldDB" id="A0A9W8QXD1"/>
<dbReference type="Gene3D" id="3.40.640.10">
    <property type="entry name" value="Type I PLP-dependent aspartate aminotransferase-like (Major domain)"/>
    <property type="match status" value="1"/>
</dbReference>
<keyword evidence="4 6" id="KW-0663">Pyridoxal phosphate</keyword>